<feature type="domain" description="Fibronectin type-III" evidence="14">
    <location>
        <begin position="389"/>
        <end position="483"/>
    </location>
</feature>
<evidence type="ECO:0000259" key="14">
    <source>
        <dbReference type="PROSITE" id="PS50853"/>
    </source>
</evidence>
<keyword evidence="7 12" id="KW-0472">Membrane</keyword>
<reference evidence="15" key="2">
    <citation type="submission" date="2025-08" db="UniProtKB">
        <authorList>
            <consortium name="Ensembl"/>
        </authorList>
    </citation>
    <scope>IDENTIFICATION</scope>
</reference>
<dbReference type="PROSITE" id="PS50853">
    <property type="entry name" value="FN3"/>
    <property type="match status" value="2"/>
</dbReference>
<dbReference type="InterPro" id="IPR003599">
    <property type="entry name" value="Ig_sub"/>
</dbReference>
<dbReference type="InterPro" id="IPR050958">
    <property type="entry name" value="Cell_Adh-Cytoskel_Orgn"/>
</dbReference>
<dbReference type="InterPro" id="IPR036116">
    <property type="entry name" value="FN3_sf"/>
</dbReference>
<gene>
    <name evidence="15" type="primary">ncam3</name>
</gene>
<organism evidence="15 16">
    <name type="scientific">Sphaeramia orbicularis</name>
    <name type="common">orbiculate cardinalfish</name>
    <dbReference type="NCBI Taxonomy" id="375764"/>
    <lineage>
        <taxon>Eukaryota</taxon>
        <taxon>Metazoa</taxon>
        <taxon>Chordata</taxon>
        <taxon>Craniata</taxon>
        <taxon>Vertebrata</taxon>
        <taxon>Euteleostomi</taxon>
        <taxon>Actinopterygii</taxon>
        <taxon>Neopterygii</taxon>
        <taxon>Teleostei</taxon>
        <taxon>Neoteleostei</taxon>
        <taxon>Acanthomorphata</taxon>
        <taxon>Gobiaria</taxon>
        <taxon>Kurtiformes</taxon>
        <taxon>Apogonoidei</taxon>
        <taxon>Apogonidae</taxon>
        <taxon>Apogoninae</taxon>
        <taxon>Sphaeramia</taxon>
    </lineage>
</organism>
<dbReference type="PRINTS" id="PR01838">
    <property type="entry name" value="NCAMFAMILY"/>
</dbReference>
<feature type="domain" description="Ig-like" evidence="13">
    <location>
        <begin position="300"/>
        <end position="387"/>
    </location>
</feature>
<evidence type="ECO:0000256" key="8">
    <source>
        <dbReference type="ARBA" id="ARBA00023157"/>
    </source>
</evidence>
<dbReference type="Pfam" id="PF00041">
    <property type="entry name" value="fn3"/>
    <property type="match status" value="2"/>
</dbReference>
<evidence type="ECO:0000256" key="9">
    <source>
        <dbReference type="ARBA" id="ARBA00023180"/>
    </source>
</evidence>
<accession>A0A672ZWD9</accession>
<keyword evidence="10" id="KW-0393">Immunoglobulin domain</keyword>
<dbReference type="InterPro" id="IPR013783">
    <property type="entry name" value="Ig-like_fold"/>
</dbReference>
<keyword evidence="4" id="KW-0677">Repeat</keyword>
<dbReference type="InterPro" id="IPR036179">
    <property type="entry name" value="Ig-like_dom_sf"/>
</dbReference>
<keyword evidence="5" id="KW-0130">Cell adhesion</keyword>
<dbReference type="SUPFAM" id="SSF49265">
    <property type="entry name" value="Fibronectin type III"/>
    <property type="match status" value="1"/>
</dbReference>
<evidence type="ECO:0000256" key="12">
    <source>
        <dbReference type="SAM" id="Phobius"/>
    </source>
</evidence>
<dbReference type="SMART" id="SM00408">
    <property type="entry name" value="IGc2"/>
    <property type="match status" value="4"/>
</dbReference>
<reference evidence="15" key="3">
    <citation type="submission" date="2025-09" db="UniProtKB">
        <authorList>
            <consortium name="Ensembl"/>
        </authorList>
    </citation>
    <scope>IDENTIFICATION</scope>
</reference>
<dbReference type="InParanoid" id="A0A672ZWD9"/>
<evidence type="ECO:0000256" key="7">
    <source>
        <dbReference type="ARBA" id="ARBA00023136"/>
    </source>
</evidence>
<dbReference type="GO" id="GO:0043025">
    <property type="term" value="C:neuronal cell body"/>
    <property type="evidence" value="ECO:0007669"/>
    <property type="project" value="TreeGrafter"/>
</dbReference>
<keyword evidence="6 12" id="KW-1133">Transmembrane helix</keyword>
<evidence type="ECO:0000313" key="15">
    <source>
        <dbReference type="Ensembl" id="ENSSORP00005021600.1"/>
    </source>
</evidence>
<dbReference type="InterPro" id="IPR003598">
    <property type="entry name" value="Ig_sub2"/>
</dbReference>
<feature type="transmembrane region" description="Helical" evidence="12">
    <location>
        <begin position="595"/>
        <end position="616"/>
    </location>
</feature>
<dbReference type="GO" id="GO:0008046">
    <property type="term" value="F:axon guidance receptor activity"/>
    <property type="evidence" value="ECO:0007669"/>
    <property type="project" value="TreeGrafter"/>
</dbReference>
<dbReference type="SUPFAM" id="SSF48726">
    <property type="entry name" value="Immunoglobulin"/>
    <property type="match status" value="4"/>
</dbReference>
<dbReference type="Pfam" id="PF07679">
    <property type="entry name" value="I-set"/>
    <property type="match status" value="1"/>
</dbReference>
<evidence type="ECO:0000313" key="16">
    <source>
        <dbReference type="Proteomes" id="UP000472271"/>
    </source>
</evidence>
<dbReference type="CDD" id="cd00063">
    <property type="entry name" value="FN3"/>
    <property type="match status" value="2"/>
</dbReference>
<evidence type="ECO:0000256" key="11">
    <source>
        <dbReference type="SAM" id="MobiDB-lite"/>
    </source>
</evidence>
<protein>
    <submittedName>
        <fullName evidence="15">Neural cell adhesion molecule 3</fullName>
    </submittedName>
</protein>
<keyword evidence="8" id="KW-1015">Disulfide bond</keyword>
<proteinExistence type="predicted"/>
<evidence type="ECO:0000256" key="1">
    <source>
        <dbReference type="ARBA" id="ARBA00004167"/>
    </source>
</evidence>
<evidence type="ECO:0000256" key="3">
    <source>
        <dbReference type="ARBA" id="ARBA00022729"/>
    </source>
</evidence>
<dbReference type="Gene3D" id="2.60.40.10">
    <property type="entry name" value="Immunoglobulins"/>
    <property type="match status" value="6"/>
</dbReference>
<dbReference type="GO" id="GO:0007156">
    <property type="term" value="P:homophilic cell adhesion via plasma membrane adhesion molecules"/>
    <property type="evidence" value="ECO:0007669"/>
    <property type="project" value="TreeGrafter"/>
</dbReference>
<feature type="domain" description="Ig-like" evidence="13">
    <location>
        <begin position="209"/>
        <end position="295"/>
    </location>
</feature>
<keyword evidence="9" id="KW-0325">Glycoprotein</keyword>
<keyword evidence="16" id="KW-1185">Reference proteome</keyword>
<dbReference type="PROSITE" id="PS50835">
    <property type="entry name" value="IG_LIKE"/>
    <property type="match status" value="4"/>
</dbReference>
<evidence type="ECO:0000256" key="10">
    <source>
        <dbReference type="ARBA" id="ARBA00023319"/>
    </source>
</evidence>
<evidence type="ECO:0000256" key="6">
    <source>
        <dbReference type="ARBA" id="ARBA00022989"/>
    </source>
</evidence>
<evidence type="ECO:0000256" key="4">
    <source>
        <dbReference type="ARBA" id="ARBA00022737"/>
    </source>
</evidence>
<dbReference type="Ensembl" id="ENSSORT00005022246.1">
    <property type="protein sequence ID" value="ENSSORP00005021600.1"/>
    <property type="gene ID" value="ENSSORG00005010574.1"/>
</dbReference>
<dbReference type="SMART" id="SM00409">
    <property type="entry name" value="IG"/>
    <property type="match status" value="4"/>
</dbReference>
<reference evidence="15" key="1">
    <citation type="submission" date="2019-06" db="EMBL/GenBank/DDBJ databases">
        <authorList>
            <consortium name="Wellcome Sanger Institute Data Sharing"/>
        </authorList>
    </citation>
    <scope>NUCLEOTIDE SEQUENCE [LARGE SCALE GENOMIC DNA]</scope>
</reference>
<dbReference type="PANTHER" id="PTHR45080:SF29">
    <property type="entry name" value="NEURAL CELL ADHESION MOLECULE 1-LIKE ISOFORM X1"/>
    <property type="match status" value="1"/>
</dbReference>
<dbReference type="InterPro" id="IPR007110">
    <property type="entry name" value="Ig-like_dom"/>
</dbReference>
<dbReference type="InterPro" id="IPR009138">
    <property type="entry name" value="Neural_cell_adh"/>
</dbReference>
<keyword evidence="3" id="KW-0732">Signal</keyword>
<feature type="domain" description="Fibronectin type-III" evidence="14">
    <location>
        <begin position="486"/>
        <end position="583"/>
    </location>
</feature>
<dbReference type="SMART" id="SM00060">
    <property type="entry name" value="FN3"/>
    <property type="match status" value="2"/>
</dbReference>
<dbReference type="InterPro" id="IPR003961">
    <property type="entry name" value="FN3_dom"/>
</dbReference>
<dbReference type="Pfam" id="PF13927">
    <property type="entry name" value="Ig_3"/>
    <property type="match status" value="3"/>
</dbReference>
<evidence type="ECO:0000256" key="2">
    <source>
        <dbReference type="ARBA" id="ARBA00022692"/>
    </source>
</evidence>
<dbReference type="InterPro" id="IPR013098">
    <property type="entry name" value="Ig_I-set"/>
</dbReference>
<feature type="domain" description="Ig-like" evidence="13">
    <location>
        <begin position="24"/>
        <end position="93"/>
    </location>
</feature>
<feature type="domain" description="Ig-like" evidence="13">
    <location>
        <begin position="115"/>
        <end position="202"/>
    </location>
</feature>
<dbReference type="GO" id="GO:0030424">
    <property type="term" value="C:axon"/>
    <property type="evidence" value="ECO:0007669"/>
    <property type="project" value="TreeGrafter"/>
</dbReference>
<comment type="subcellular location">
    <subcellularLocation>
        <location evidence="1">Membrane</location>
        <topology evidence="1">Single-pass membrane protein</topology>
    </subcellularLocation>
</comment>
<evidence type="ECO:0000259" key="13">
    <source>
        <dbReference type="PROSITE" id="PS50835"/>
    </source>
</evidence>
<name>A0A672ZWD9_9TELE</name>
<dbReference type="AlphaFoldDB" id="A0A672ZWD9"/>
<evidence type="ECO:0000256" key="5">
    <source>
        <dbReference type="ARBA" id="ARBA00022889"/>
    </source>
</evidence>
<feature type="compositionally biased region" description="Basic and acidic residues" evidence="11">
    <location>
        <begin position="684"/>
        <end position="697"/>
    </location>
</feature>
<feature type="region of interest" description="Disordered" evidence="11">
    <location>
        <begin position="684"/>
        <end position="706"/>
    </location>
</feature>
<sequence length="706" mass="76593">MTDQSAFILRVTYLMMMMMFSTDAKFQLINSKPDAAVGDEVIMICKAGAEGEITWHKDGVEIDDEEKVSKVDEESSKLILKKATLEDAGRYTCVCEFETGHRDERDTQLYVYDGPSFTTNKTYHEFLEGNEAVVPCLVVGSPAVDVQWFRNKEQISSDGATRVHQRTDNTLVIRNVKRDDGGTYVCQAQIRGRPVYQQQLVSVVVNAPPSVRVREELQRVMAGPSSNTSLLCLVHGSPPPNISWTLPVTFDPSRHLFNSDRSQLTILSVTTADNGKYMCTATNKIAESSATTRLEVFEAPEVFVSTDLQSVSVGGHVSVSCNVSGHPQPELHWLNKHNGRTLDSVSGRVRAVDGVLLMDGVVSSDGGLYSCVAVSASGNASRDVAIHTQPGPPHYLSVSPGPTSVVFSLKDLPVSGGTPITSFVLQWRRGPTEPWAELTVPVTDSLSIPSLKPYTWYRVRLAALNAVGLGPFSDSKSVRTQGIPGEPDSPVLSPGQMRIDGNSFSVPLTQIDDGGSPLLHFTVRFRQDKEAAEWTELRLSKDADSILLPNLSFGSDYHLEVTAVNANGSSVPASFNFTIAERPVKPSGSMTKGSVVGIVMFIFLVVFLVVDASCCYRNRCGLLMSIAVKLFGQRVPGLKMMEDGDGATNGEVKLKGLPTPRGSLHQVGVQTQATEAGTLREVTCDKAPLTKHEKTQPGRELTSGDA</sequence>
<dbReference type="PANTHER" id="PTHR45080">
    <property type="entry name" value="CONTACTIN 5"/>
    <property type="match status" value="1"/>
</dbReference>
<dbReference type="Proteomes" id="UP000472271">
    <property type="component" value="Chromosome 16"/>
</dbReference>
<dbReference type="GO" id="GO:0005886">
    <property type="term" value="C:plasma membrane"/>
    <property type="evidence" value="ECO:0007669"/>
    <property type="project" value="TreeGrafter"/>
</dbReference>
<dbReference type="GO" id="GO:0050808">
    <property type="term" value="P:synapse organization"/>
    <property type="evidence" value="ECO:0007669"/>
    <property type="project" value="TreeGrafter"/>
</dbReference>
<keyword evidence="2 12" id="KW-0812">Transmembrane</keyword>